<reference evidence="2" key="1">
    <citation type="submission" date="2016-10" db="EMBL/GenBank/DDBJ databases">
        <authorList>
            <person name="Varghese N."/>
            <person name="Submissions S."/>
        </authorList>
    </citation>
    <scope>NUCLEOTIDE SEQUENCE [LARGE SCALE GENOMIC DNA]</scope>
    <source>
        <strain evidence="2">DSM 17465</strain>
    </source>
</reference>
<protein>
    <recommendedName>
        <fullName evidence="3">DUF3445 domain-containing protein</fullName>
    </recommendedName>
</protein>
<name>A0A1I7DLN7_9HYPH</name>
<evidence type="ECO:0000313" key="1">
    <source>
        <dbReference type="EMBL" id="SFU12601.1"/>
    </source>
</evidence>
<evidence type="ECO:0000313" key="2">
    <source>
        <dbReference type="Proteomes" id="UP000183371"/>
    </source>
</evidence>
<accession>A0A1I7DLN7</accession>
<dbReference type="RefSeq" id="WP_054783558.1">
    <property type="nucleotide sequence ID" value="NZ_FPBD01000009.1"/>
</dbReference>
<proteinExistence type="predicted"/>
<dbReference type="Proteomes" id="UP000183371">
    <property type="component" value="Unassembled WGS sequence"/>
</dbReference>
<sequence>MSRFAHTPYDGSKKPFTVGLEPLDLKEWIEPDEFLIAHLDEKERLIADPSAFVFAAEANTETAQREVAELISSHLLVQFPELYACDADGALALQGTDKSIEFSAGVEAPLLSISRLVQEDLVLMRKGEDGYRLVAASLCFPSSWSLAEKFGGSMTAIHEGVPDFNGHRMGQMVQRIFERLEADKPVWRLNWSLYTDGDLHHPVSRLHREAFSLPEQALEQLYVRVEKQTLRRLPESGDILFTIRVHHDPIKNLLEHPDGDQLAQGLKAQVLGLNEDQLAYKGIKAHAHVIGQALDAVVKETA</sequence>
<organism evidence="1 2">
    <name type="scientific">Pseudovibrio denitrificans</name>
    <dbReference type="NCBI Taxonomy" id="258256"/>
    <lineage>
        <taxon>Bacteria</taxon>
        <taxon>Pseudomonadati</taxon>
        <taxon>Pseudomonadota</taxon>
        <taxon>Alphaproteobacteria</taxon>
        <taxon>Hyphomicrobiales</taxon>
        <taxon>Stappiaceae</taxon>
        <taxon>Pseudovibrio</taxon>
    </lineage>
</organism>
<evidence type="ECO:0008006" key="3">
    <source>
        <dbReference type="Google" id="ProtNLM"/>
    </source>
</evidence>
<keyword evidence="2" id="KW-1185">Reference proteome</keyword>
<dbReference type="EMBL" id="FPBD01000009">
    <property type="protein sequence ID" value="SFU12601.1"/>
    <property type="molecule type" value="Genomic_DNA"/>
</dbReference>
<dbReference type="Pfam" id="PF11927">
    <property type="entry name" value="HODM_asu-like"/>
    <property type="match status" value="1"/>
</dbReference>
<dbReference type="InterPro" id="IPR021848">
    <property type="entry name" value="HODM_asu-like"/>
</dbReference>
<dbReference type="AlphaFoldDB" id="A0A1I7DLN7"/>
<gene>
    <name evidence="1" type="ORF">SAMN05444141_109128</name>
</gene>